<proteinExistence type="inferred from homology"/>
<accession>A0AAU8IJ52</accession>
<gene>
    <name evidence="6" type="ORF">ABNN70_06115</name>
</gene>
<dbReference type="InterPro" id="IPR001173">
    <property type="entry name" value="Glyco_trans_2-like"/>
</dbReference>
<keyword evidence="4 6" id="KW-0808">Transferase</keyword>
<protein>
    <submittedName>
        <fullName evidence="6">Glycosyltransferase</fullName>
        <ecNumber evidence="6">2.4.-.-</ecNumber>
    </submittedName>
</protein>
<evidence type="ECO:0000256" key="4">
    <source>
        <dbReference type="ARBA" id="ARBA00022679"/>
    </source>
</evidence>
<dbReference type="Gene3D" id="3.90.550.10">
    <property type="entry name" value="Spore Coat Polysaccharide Biosynthesis Protein SpsA, Chain A"/>
    <property type="match status" value="1"/>
</dbReference>
<evidence type="ECO:0000256" key="2">
    <source>
        <dbReference type="ARBA" id="ARBA00006739"/>
    </source>
</evidence>
<feature type="domain" description="Glycosyltransferase 2-like" evidence="5">
    <location>
        <begin position="10"/>
        <end position="79"/>
    </location>
</feature>
<evidence type="ECO:0000313" key="6">
    <source>
        <dbReference type="EMBL" id="XCJ18033.1"/>
    </source>
</evidence>
<evidence type="ECO:0000256" key="1">
    <source>
        <dbReference type="ARBA" id="ARBA00004776"/>
    </source>
</evidence>
<organism evidence="6">
    <name type="scientific">Sporolactobacillus sp. Y61</name>
    <dbReference type="NCBI Taxonomy" id="3160863"/>
    <lineage>
        <taxon>Bacteria</taxon>
        <taxon>Bacillati</taxon>
        <taxon>Bacillota</taxon>
        <taxon>Bacilli</taxon>
        <taxon>Bacillales</taxon>
        <taxon>Sporolactobacillaceae</taxon>
        <taxon>Sporolactobacillus</taxon>
    </lineage>
</organism>
<reference evidence="6" key="1">
    <citation type="submission" date="2024-06" db="EMBL/GenBank/DDBJ databases">
        <authorList>
            <person name="Fan A."/>
            <person name="Zhang F.Y."/>
            <person name="Zhang L."/>
        </authorList>
    </citation>
    <scope>NUCLEOTIDE SEQUENCE</scope>
    <source>
        <strain evidence="6">Y61</strain>
    </source>
</reference>
<dbReference type="PANTHER" id="PTHR43179:SF12">
    <property type="entry name" value="GALACTOFURANOSYLTRANSFERASE GLFT2"/>
    <property type="match status" value="1"/>
</dbReference>
<keyword evidence="3 6" id="KW-0328">Glycosyltransferase</keyword>
<dbReference type="RefSeq" id="WP_353949115.1">
    <property type="nucleotide sequence ID" value="NZ_CP159510.1"/>
</dbReference>
<sequence length="98" mass="11557">MIKKGQRVAIIVLNWNDYEDTAECLKSLERLNYPNFHVYLVDNHSSDHSYEKLREDHRRHKLTYDISFLQTESNLGFAGETIWPLKKLMKQVMTISGS</sequence>
<dbReference type="PANTHER" id="PTHR43179">
    <property type="entry name" value="RHAMNOSYLTRANSFERASE WBBL"/>
    <property type="match status" value="1"/>
</dbReference>
<evidence type="ECO:0000259" key="5">
    <source>
        <dbReference type="Pfam" id="PF00535"/>
    </source>
</evidence>
<dbReference type="Pfam" id="PF00535">
    <property type="entry name" value="Glycos_transf_2"/>
    <property type="match status" value="1"/>
</dbReference>
<dbReference type="EMBL" id="CP159510">
    <property type="protein sequence ID" value="XCJ18033.1"/>
    <property type="molecule type" value="Genomic_DNA"/>
</dbReference>
<comment type="similarity">
    <text evidence="2">Belongs to the glycosyltransferase 2 family.</text>
</comment>
<evidence type="ECO:0000256" key="3">
    <source>
        <dbReference type="ARBA" id="ARBA00022676"/>
    </source>
</evidence>
<comment type="pathway">
    <text evidence="1">Cell wall biogenesis; cell wall polysaccharide biosynthesis.</text>
</comment>
<dbReference type="AlphaFoldDB" id="A0AAU8IJ52"/>
<dbReference type="EC" id="2.4.-.-" evidence="6"/>
<dbReference type="InterPro" id="IPR029044">
    <property type="entry name" value="Nucleotide-diphossugar_trans"/>
</dbReference>
<dbReference type="SUPFAM" id="SSF53448">
    <property type="entry name" value="Nucleotide-diphospho-sugar transferases"/>
    <property type="match status" value="1"/>
</dbReference>
<name>A0AAU8IJ52_9BACL</name>
<dbReference type="GO" id="GO:0016757">
    <property type="term" value="F:glycosyltransferase activity"/>
    <property type="evidence" value="ECO:0007669"/>
    <property type="project" value="UniProtKB-KW"/>
</dbReference>